<feature type="domain" description="TIR" evidence="7">
    <location>
        <begin position="658"/>
        <end position="834"/>
    </location>
</feature>
<dbReference type="Gene3D" id="3.40.50.10140">
    <property type="entry name" value="Toll/interleukin-1 receptor homology (TIR) domain"/>
    <property type="match status" value="1"/>
</dbReference>
<evidence type="ECO:0000256" key="5">
    <source>
        <dbReference type="ARBA" id="ARBA00023027"/>
    </source>
</evidence>
<dbReference type="GO" id="GO:0061809">
    <property type="term" value="F:NAD+ nucleosidase activity, cyclic ADP-ribose generating"/>
    <property type="evidence" value="ECO:0007669"/>
    <property type="project" value="UniProtKB-EC"/>
</dbReference>
<comment type="catalytic activity">
    <reaction evidence="6">
        <text>NAD(+) + H2O = ADP-D-ribose + nicotinamide + H(+)</text>
        <dbReference type="Rhea" id="RHEA:16301"/>
        <dbReference type="ChEBI" id="CHEBI:15377"/>
        <dbReference type="ChEBI" id="CHEBI:15378"/>
        <dbReference type="ChEBI" id="CHEBI:17154"/>
        <dbReference type="ChEBI" id="CHEBI:57540"/>
        <dbReference type="ChEBI" id="CHEBI:57967"/>
        <dbReference type="EC" id="3.2.2.6"/>
    </reaction>
    <physiologicalReaction direction="left-to-right" evidence="6">
        <dbReference type="Rhea" id="RHEA:16302"/>
    </physiologicalReaction>
</comment>
<dbReference type="PROSITE" id="PS50104">
    <property type="entry name" value="TIR"/>
    <property type="match status" value="1"/>
</dbReference>
<dbReference type="Gene3D" id="1.10.8.430">
    <property type="entry name" value="Helical domain of apoptotic protease-activating factors"/>
    <property type="match status" value="2"/>
</dbReference>
<keyword evidence="5" id="KW-0520">NAD</keyword>
<organism evidence="8 9">
    <name type="scientific">Citrus x changshan-huyou</name>
    <dbReference type="NCBI Taxonomy" id="2935761"/>
    <lineage>
        <taxon>Eukaryota</taxon>
        <taxon>Viridiplantae</taxon>
        <taxon>Streptophyta</taxon>
        <taxon>Embryophyta</taxon>
        <taxon>Tracheophyta</taxon>
        <taxon>Spermatophyta</taxon>
        <taxon>Magnoliopsida</taxon>
        <taxon>eudicotyledons</taxon>
        <taxon>Gunneridae</taxon>
        <taxon>Pentapetalae</taxon>
        <taxon>rosids</taxon>
        <taxon>malvids</taxon>
        <taxon>Sapindales</taxon>
        <taxon>Rutaceae</taxon>
        <taxon>Aurantioideae</taxon>
        <taxon>Citrus</taxon>
    </lineage>
</organism>
<dbReference type="InterPro" id="IPR042197">
    <property type="entry name" value="Apaf_helical"/>
</dbReference>
<dbReference type="EMBL" id="JBCGBO010000005">
    <property type="protein sequence ID" value="KAK9200117.1"/>
    <property type="molecule type" value="Genomic_DNA"/>
</dbReference>
<sequence>MEESEVIQDIVNEISSKMSHTLLSASEKLVGMDYRLEQIYLMLGTGLDEARILGICGMGGIGKTTLARFVFDNIAYQFDDGSSFLANVREVSQTRGLVALQEQLVSEILLDKNVKIWDVHKGCHMIRIKLRHKRVLLVIDDVDEFDQLQALAGQRDWFGLGSRIIITTRDRHLIVRCDVEDTYMVEKLNYNEALHLFSWKAFRKGHPTDGYFELSHSMVNYADGLPLALEILGSFLFARSKAEWKDALDRLKYVPDQKIFEILKISYDGLQETEKKIFLDIACFFKGKDKDQGTEAVEGIICLQPSKGVKLNPESFSRMKNLRLLKIRDVCLRHGIEYLPDELRLLKWHGYPLRSLPSNFQPERLFKLNICYSLVEQLWQGVQSFPAEIEWASLEVLILSGCLKLSNVRQIVQNAKRLLQLHLDQTSIEEVPPSIKFLSRLTVLTLRDCKKLVSLPSSISDLREYGHYLFQKFASISAQKPTPVTSSEFDIVIPGSQVSEWFTYQSIEQSITIIPPTYCFNSFMGLAFCTAFSIHQHSSFLSHVSAPSNTLYLELVLEINGWHRHSVSISFDVNSLAQFNHIWLCYVSKSYFAAPEYPNPIKASFAARDHRYMKLKVKAFGLRFVFDQDVEEFIQSSSEFISEDLASDRLSVKPVIKRSSDYDLLYGQPHPKRVRGEDTRKNFTDHLYAALDKKGIIVFRDDKELERGKSISPGLCKAIEESRISIIVFSRNYAHSTWCLDELVKIVELKSTNGQQQVIFPIFYDVEPTVVRKQTASFREAFSKHEETFRMNIEKVQKWRDALKKVANISGWELKDRNESEFIVDIVKDILKMSSKIPAKFDIFKDLVGIDSRWKKLRFLIDKELNGVRMIGICGMGGIGKTTLARVVYDLIAHEFEGSSFLANVREISEKGGLISLQKQLLSQLLKLPDSGIWDVYDGLKMIGTRLRYRRVLLIIDDAVDLKQLESLAGEREWFGPGSRIIITSRDEHLLTTYGVDEVLKLKELHDDEALQLFCKKAFKTHQPWKEYEQLSKYVVKYSGGLPLALSVLGSFLCGKTTKEWESSIQRLKRDSEKDILDILQISFDGLKEIERKIFLDIACFHRGKSRDYGTEVIEGIQYDYSSQDDDVHLSASAKAFLKMTNLRMLTIGNVQLPEGLEFLPNELRFLEWHGYPFKSLPSNFQPENFFELNMCYSRMERMWSGIKPLSNLKIMRLCNAKNLISTPDLTGLPNLEELDLRGCTRLRDIHPSLLLHKNLVSVNLKDCTDLTTLPNKIAMIHLRKLVLSGCSKLKKFPEVVGSMECLLELFLDGTAIEELPSSIQLLNGLILLNLEKCTHLVGLPSFKLSLLQIVARSFTIIKIVIGDPMDNFFRYALRKASSMSRLRDFISSSAARMSISFFEAKVIFSEALIESPSLQHVSSFSACLLPYSLHAKVQNYELQ</sequence>
<comment type="caution">
    <text evidence="8">The sequence shown here is derived from an EMBL/GenBank/DDBJ whole genome shotgun (WGS) entry which is preliminary data.</text>
</comment>
<dbReference type="PANTHER" id="PTHR11017">
    <property type="entry name" value="LEUCINE-RICH REPEAT-CONTAINING PROTEIN"/>
    <property type="match status" value="1"/>
</dbReference>
<reference evidence="8 9" key="1">
    <citation type="submission" date="2024-05" db="EMBL/GenBank/DDBJ databases">
        <title>Haplotype-resolved chromosome-level genome assembly of Huyou (Citrus changshanensis).</title>
        <authorList>
            <person name="Miao C."/>
            <person name="Chen W."/>
            <person name="Wu Y."/>
            <person name="Wang L."/>
            <person name="Zhao S."/>
            <person name="Grierson D."/>
            <person name="Xu C."/>
            <person name="Chen K."/>
        </authorList>
    </citation>
    <scope>NUCLEOTIDE SEQUENCE [LARGE SCALE GENOMIC DNA]</scope>
    <source>
        <strain evidence="8">01-14</strain>
        <tissue evidence="8">Leaf</tissue>
    </source>
</reference>
<dbReference type="Proteomes" id="UP001428341">
    <property type="component" value="Unassembled WGS sequence"/>
</dbReference>
<dbReference type="Gene3D" id="3.40.50.300">
    <property type="entry name" value="P-loop containing nucleotide triphosphate hydrolases"/>
    <property type="match status" value="2"/>
</dbReference>
<dbReference type="FunFam" id="3.40.50.10140:FF:000007">
    <property type="entry name" value="Disease resistance protein (TIR-NBS-LRR class)"/>
    <property type="match status" value="1"/>
</dbReference>
<dbReference type="InterPro" id="IPR003593">
    <property type="entry name" value="AAA+_ATPase"/>
</dbReference>
<dbReference type="GO" id="GO:0043531">
    <property type="term" value="F:ADP binding"/>
    <property type="evidence" value="ECO:0007669"/>
    <property type="project" value="InterPro"/>
</dbReference>
<accession>A0AAP0M8T2</accession>
<keyword evidence="2" id="KW-0433">Leucine-rich repeat</keyword>
<dbReference type="InterPro" id="IPR045344">
    <property type="entry name" value="C-JID"/>
</dbReference>
<evidence type="ECO:0000256" key="1">
    <source>
        <dbReference type="ARBA" id="ARBA00011982"/>
    </source>
</evidence>
<dbReference type="PRINTS" id="PR00364">
    <property type="entry name" value="DISEASERSIST"/>
</dbReference>
<dbReference type="PANTHER" id="PTHR11017:SF510">
    <property type="entry name" value="ADP-RIBOSYL CYCLASE_CYCLIC ADP-RIBOSE HYDROLASE"/>
    <property type="match status" value="1"/>
</dbReference>
<dbReference type="EC" id="3.2.2.6" evidence="1"/>
<evidence type="ECO:0000256" key="6">
    <source>
        <dbReference type="ARBA" id="ARBA00047304"/>
    </source>
</evidence>
<dbReference type="InterPro" id="IPR000157">
    <property type="entry name" value="TIR_dom"/>
</dbReference>
<dbReference type="SMART" id="SM00255">
    <property type="entry name" value="TIR"/>
    <property type="match status" value="1"/>
</dbReference>
<dbReference type="GO" id="GO:0007165">
    <property type="term" value="P:signal transduction"/>
    <property type="evidence" value="ECO:0007669"/>
    <property type="project" value="InterPro"/>
</dbReference>
<protein>
    <recommendedName>
        <fullName evidence="1">ADP-ribosyl cyclase/cyclic ADP-ribose hydrolase</fullName>
        <ecNumber evidence="1">3.2.2.6</ecNumber>
    </recommendedName>
</protein>
<dbReference type="SUPFAM" id="SSF52200">
    <property type="entry name" value="Toll/Interleukin receptor TIR domain"/>
    <property type="match status" value="1"/>
</dbReference>
<evidence type="ECO:0000256" key="4">
    <source>
        <dbReference type="ARBA" id="ARBA00022801"/>
    </source>
</evidence>
<evidence type="ECO:0000256" key="2">
    <source>
        <dbReference type="ARBA" id="ARBA00022614"/>
    </source>
</evidence>
<dbReference type="InterPro" id="IPR027417">
    <property type="entry name" value="P-loop_NTPase"/>
</dbReference>
<dbReference type="GO" id="GO:0006952">
    <property type="term" value="P:defense response"/>
    <property type="evidence" value="ECO:0007669"/>
    <property type="project" value="InterPro"/>
</dbReference>
<dbReference type="InterPro" id="IPR044974">
    <property type="entry name" value="Disease_R_plants"/>
</dbReference>
<keyword evidence="4" id="KW-0378">Hydrolase</keyword>
<keyword evidence="3" id="KW-0677">Repeat</keyword>
<proteinExistence type="predicted"/>
<keyword evidence="9" id="KW-1185">Reference proteome</keyword>
<evidence type="ECO:0000256" key="3">
    <source>
        <dbReference type="ARBA" id="ARBA00022737"/>
    </source>
</evidence>
<dbReference type="SUPFAM" id="SSF52058">
    <property type="entry name" value="L domain-like"/>
    <property type="match status" value="2"/>
</dbReference>
<evidence type="ECO:0000313" key="9">
    <source>
        <dbReference type="Proteomes" id="UP001428341"/>
    </source>
</evidence>
<dbReference type="Pfam" id="PF00931">
    <property type="entry name" value="NB-ARC"/>
    <property type="match status" value="2"/>
</dbReference>
<dbReference type="SMART" id="SM00382">
    <property type="entry name" value="AAA"/>
    <property type="match status" value="2"/>
</dbReference>
<dbReference type="InterPro" id="IPR035897">
    <property type="entry name" value="Toll_tir_struct_dom_sf"/>
</dbReference>
<dbReference type="InterPro" id="IPR032675">
    <property type="entry name" value="LRR_dom_sf"/>
</dbReference>
<dbReference type="Pfam" id="PF20160">
    <property type="entry name" value="C-JID"/>
    <property type="match status" value="1"/>
</dbReference>
<dbReference type="FunFam" id="1.10.8.430:FF:000002">
    <property type="entry name" value="Disease resistance protein (TIR-NBS-LRR class)"/>
    <property type="match status" value="1"/>
</dbReference>
<dbReference type="Gene3D" id="3.80.10.10">
    <property type="entry name" value="Ribonuclease Inhibitor"/>
    <property type="match status" value="2"/>
</dbReference>
<gene>
    <name evidence="8" type="ORF">WN944_015313</name>
</gene>
<evidence type="ECO:0000313" key="8">
    <source>
        <dbReference type="EMBL" id="KAK9200117.1"/>
    </source>
</evidence>
<dbReference type="SUPFAM" id="SSF52540">
    <property type="entry name" value="P-loop containing nucleoside triphosphate hydrolases"/>
    <property type="match status" value="2"/>
</dbReference>
<dbReference type="Pfam" id="PF01582">
    <property type="entry name" value="TIR"/>
    <property type="match status" value="1"/>
</dbReference>
<evidence type="ECO:0000259" key="7">
    <source>
        <dbReference type="PROSITE" id="PS50104"/>
    </source>
</evidence>
<dbReference type="InterPro" id="IPR002182">
    <property type="entry name" value="NB-ARC"/>
</dbReference>
<name>A0AAP0M8T2_9ROSI</name>